<dbReference type="InterPro" id="IPR040409">
    <property type="entry name" value="PCS-like"/>
</dbReference>
<dbReference type="GO" id="GO:0046938">
    <property type="term" value="P:phytochelatin biosynthetic process"/>
    <property type="evidence" value="ECO:0007669"/>
    <property type="project" value="InterPro"/>
</dbReference>
<keyword evidence="7" id="KW-1185">Reference proteome</keyword>
<keyword evidence="2" id="KW-0104">Cadmium</keyword>
<dbReference type="Proteomes" id="UP001163046">
    <property type="component" value="Unassembled WGS sequence"/>
</dbReference>
<dbReference type="PROSITE" id="PS51443">
    <property type="entry name" value="PCS"/>
    <property type="match status" value="1"/>
</dbReference>
<dbReference type="SUPFAM" id="SSF54001">
    <property type="entry name" value="Cysteine proteinases"/>
    <property type="match status" value="1"/>
</dbReference>
<dbReference type="Gene3D" id="3.90.70.30">
    <property type="entry name" value="Phytochelatin synthase, N-terminal domain"/>
    <property type="match status" value="1"/>
</dbReference>
<keyword evidence="3" id="KW-0808">Transferase</keyword>
<dbReference type="InterPro" id="IPR007719">
    <property type="entry name" value="PCS_N"/>
</dbReference>
<dbReference type="InterPro" id="IPR038765">
    <property type="entry name" value="Papain-like_cys_pep_sf"/>
</dbReference>
<evidence type="ECO:0000259" key="5">
    <source>
        <dbReference type="PROSITE" id="PS51443"/>
    </source>
</evidence>
<evidence type="ECO:0000313" key="6">
    <source>
        <dbReference type="EMBL" id="KAJ7379662.1"/>
    </source>
</evidence>
<gene>
    <name evidence="6" type="ORF">OS493_014062</name>
</gene>
<dbReference type="OrthoDB" id="448954at2759"/>
<evidence type="ECO:0000256" key="1">
    <source>
        <dbReference type="ARBA" id="ARBA00012468"/>
    </source>
</evidence>
<evidence type="ECO:0000256" key="4">
    <source>
        <dbReference type="ARBA" id="ARBA00022723"/>
    </source>
</evidence>
<keyword evidence="4" id="KW-0479">Metal-binding</keyword>
<dbReference type="GO" id="GO:0046872">
    <property type="term" value="F:metal ion binding"/>
    <property type="evidence" value="ECO:0007669"/>
    <property type="project" value="UniProtKB-KW"/>
</dbReference>
<dbReference type="GO" id="GO:0010038">
    <property type="term" value="P:response to metal ion"/>
    <property type="evidence" value="ECO:0007669"/>
    <property type="project" value="InterPro"/>
</dbReference>
<comment type="caution">
    <text evidence="6">The sequence shown here is derived from an EMBL/GenBank/DDBJ whole genome shotgun (WGS) entry which is preliminary data.</text>
</comment>
<dbReference type="Pfam" id="PF05023">
    <property type="entry name" value="Phytochelatin"/>
    <property type="match status" value="1"/>
</dbReference>
<reference evidence="6" key="1">
    <citation type="submission" date="2023-01" db="EMBL/GenBank/DDBJ databases">
        <title>Genome assembly of the deep-sea coral Lophelia pertusa.</title>
        <authorList>
            <person name="Herrera S."/>
            <person name="Cordes E."/>
        </authorList>
    </citation>
    <scope>NUCLEOTIDE SEQUENCE</scope>
    <source>
        <strain evidence="6">USNM1676648</strain>
        <tissue evidence="6">Polyp</tissue>
    </source>
</reference>
<dbReference type="InterPro" id="IPR038156">
    <property type="entry name" value="PCS_N_sf"/>
</dbReference>
<protein>
    <recommendedName>
        <fullName evidence="1">glutathione gamma-glutamylcysteinyltransferase</fullName>
        <ecNumber evidence="1">2.3.2.15</ecNumber>
    </recommendedName>
</protein>
<evidence type="ECO:0000256" key="3">
    <source>
        <dbReference type="ARBA" id="ARBA00022679"/>
    </source>
</evidence>
<accession>A0A9X0CXJ8</accession>
<dbReference type="GO" id="GO:0016756">
    <property type="term" value="F:glutathione gamma-glutamylcysteinyltransferase activity"/>
    <property type="evidence" value="ECO:0007669"/>
    <property type="project" value="UniProtKB-EC"/>
</dbReference>
<feature type="domain" description="Peptidase C83" evidence="5">
    <location>
        <begin position="4"/>
        <end position="241"/>
    </location>
</feature>
<name>A0A9X0CXJ8_9CNID</name>
<dbReference type="FunFam" id="3.90.70.30:FF:000001">
    <property type="entry name" value="Glutathione gamma-glutamylcysteinyltransferase 1"/>
    <property type="match status" value="1"/>
</dbReference>
<sequence>MSTNQSETFYGRSLPKHLVDYRSTESRTRLCRALQTGYAVPYLSLSSCFNTQAEPAYCGLSTLAIILNSLQIDPQRIWKTIWRWFTEELFICCLSRPSIDDVKVSGITLDEFVCLAECNGAIATLVRPTDSIEQFDKFVQTVERVCTGGRQVNEEDFDEKFPKELMAISFSRQTLGQTGDGHFSPIVAMDRDTSSVLMFDTARYKYPPHWIPVKLLFQAMLPLDIATGKSRGYVVVKAKQTDMMGARRVFNSISHE</sequence>
<dbReference type="PANTHER" id="PTHR33447">
    <property type="entry name" value="GLUTATHIONE GAMMA-GLUTAMYLCYSTEINYLTRANSFERASE"/>
    <property type="match status" value="1"/>
</dbReference>
<evidence type="ECO:0000256" key="2">
    <source>
        <dbReference type="ARBA" id="ARBA00022539"/>
    </source>
</evidence>
<dbReference type="EMBL" id="MU826356">
    <property type="protein sequence ID" value="KAJ7379662.1"/>
    <property type="molecule type" value="Genomic_DNA"/>
</dbReference>
<evidence type="ECO:0000313" key="7">
    <source>
        <dbReference type="Proteomes" id="UP001163046"/>
    </source>
</evidence>
<organism evidence="6 7">
    <name type="scientific">Desmophyllum pertusum</name>
    <dbReference type="NCBI Taxonomy" id="174260"/>
    <lineage>
        <taxon>Eukaryota</taxon>
        <taxon>Metazoa</taxon>
        <taxon>Cnidaria</taxon>
        <taxon>Anthozoa</taxon>
        <taxon>Hexacorallia</taxon>
        <taxon>Scleractinia</taxon>
        <taxon>Caryophylliina</taxon>
        <taxon>Caryophylliidae</taxon>
        <taxon>Desmophyllum</taxon>
    </lineage>
</organism>
<dbReference type="PANTHER" id="PTHR33447:SF24">
    <property type="entry name" value="GLUTATHIONE GAMMA-GLUTAMYLCYSTEINYLTRANSFERASE"/>
    <property type="match status" value="1"/>
</dbReference>
<dbReference type="AlphaFoldDB" id="A0A9X0CXJ8"/>
<dbReference type="EC" id="2.3.2.15" evidence="1"/>
<proteinExistence type="predicted"/>